<organism evidence="1 2">
    <name type="scientific">Trametes sanguinea</name>
    <dbReference type="NCBI Taxonomy" id="158606"/>
    <lineage>
        <taxon>Eukaryota</taxon>
        <taxon>Fungi</taxon>
        <taxon>Dikarya</taxon>
        <taxon>Basidiomycota</taxon>
        <taxon>Agaricomycotina</taxon>
        <taxon>Agaricomycetes</taxon>
        <taxon>Polyporales</taxon>
        <taxon>Polyporaceae</taxon>
        <taxon>Trametes</taxon>
    </lineage>
</organism>
<proteinExistence type="predicted"/>
<evidence type="ECO:0000313" key="2">
    <source>
        <dbReference type="Proteomes" id="UP001144978"/>
    </source>
</evidence>
<dbReference type="EMBL" id="JANSHE010003274">
    <property type="protein sequence ID" value="KAJ2986791.1"/>
    <property type="molecule type" value="Genomic_DNA"/>
</dbReference>
<gene>
    <name evidence="1" type="ORF">NUW54_g9629</name>
</gene>
<sequence length="178" mass="19095">MPISLPSCNDAHEDKDQNQNNSKAQPLTPRRYVNEPIANPRSSQFPALRPDLESKVDTSYATCTPTRRPTSSSSRPATPPPPRASAANPSRSARTTRSASSTPSRTRSPSRPASRPSAYSVRPGAIAMPNTEADPLLAPPEACAEALRIDSPYSPPASRRGSVSSVESVEEEEEEDEA</sequence>
<dbReference type="Proteomes" id="UP001144978">
    <property type="component" value="Unassembled WGS sequence"/>
</dbReference>
<accession>A0ACC1P5T2</accession>
<evidence type="ECO:0000313" key="1">
    <source>
        <dbReference type="EMBL" id="KAJ2986791.1"/>
    </source>
</evidence>
<comment type="caution">
    <text evidence="1">The sequence shown here is derived from an EMBL/GenBank/DDBJ whole genome shotgun (WGS) entry which is preliminary data.</text>
</comment>
<reference evidence="1" key="1">
    <citation type="submission" date="2022-08" db="EMBL/GenBank/DDBJ databases">
        <title>Genome Sequence of Pycnoporus sanguineus.</title>
        <authorList>
            <person name="Buettner E."/>
        </authorList>
    </citation>
    <scope>NUCLEOTIDE SEQUENCE</scope>
    <source>
        <strain evidence="1">CG-C14</strain>
    </source>
</reference>
<name>A0ACC1P5T2_9APHY</name>
<keyword evidence="2" id="KW-1185">Reference proteome</keyword>
<protein>
    <submittedName>
        <fullName evidence="1">Uncharacterized protein</fullName>
    </submittedName>
</protein>